<dbReference type="Gene3D" id="1.25.10.10">
    <property type="entry name" value="Leucine-rich Repeat Variant"/>
    <property type="match status" value="1"/>
</dbReference>
<dbReference type="OrthoDB" id="39591at2759"/>
<evidence type="ECO:0000259" key="3">
    <source>
        <dbReference type="Pfam" id="PF10363"/>
    </source>
</evidence>
<evidence type="ECO:0000259" key="4">
    <source>
        <dbReference type="Pfam" id="PF23565"/>
    </source>
</evidence>
<dbReference type="InterPro" id="IPR039600">
    <property type="entry name" value="TANGO6/Rtp1"/>
</dbReference>
<dbReference type="Proteomes" id="UP000772434">
    <property type="component" value="Unassembled WGS sequence"/>
</dbReference>
<dbReference type="AlphaFoldDB" id="A0A9P5UD52"/>
<dbReference type="Pfam" id="PF23565">
    <property type="entry name" value="ARM_TANGO6"/>
    <property type="match status" value="1"/>
</dbReference>
<keyword evidence="6" id="KW-1185">Reference proteome</keyword>
<evidence type="ECO:0000313" key="5">
    <source>
        <dbReference type="EMBL" id="KAF9075855.1"/>
    </source>
</evidence>
<dbReference type="EMBL" id="JADNRY010000008">
    <property type="protein sequence ID" value="KAF9075855.1"/>
    <property type="molecule type" value="Genomic_DNA"/>
</dbReference>
<dbReference type="GO" id="GO:0009306">
    <property type="term" value="P:protein secretion"/>
    <property type="evidence" value="ECO:0007669"/>
    <property type="project" value="TreeGrafter"/>
</dbReference>
<evidence type="ECO:0000313" key="6">
    <source>
        <dbReference type="Proteomes" id="UP000772434"/>
    </source>
</evidence>
<dbReference type="PANTHER" id="PTHR20959:SF1">
    <property type="entry name" value="TRANSPORT AND GOLGI ORGANIZATION PROTEIN 6 HOMOLOG"/>
    <property type="match status" value="1"/>
</dbReference>
<accession>A0A9P5UD52</accession>
<gene>
    <name evidence="5" type="ORF">BDP27DRAFT_1314614</name>
</gene>
<feature type="compositionally biased region" description="Basic and acidic residues" evidence="2">
    <location>
        <begin position="896"/>
        <end position="910"/>
    </location>
</feature>
<dbReference type="PANTHER" id="PTHR20959">
    <property type="entry name" value="TRANSPORT AND GOLGI ORGANIZATION PROTEIN 6 FAMILY MEMBER"/>
    <property type="match status" value="1"/>
</dbReference>
<feature type="compositionally biased region" description="Acidic residues" evidence="2">
    <location>
        <begin position="603"/>
        <end position="617"/>
    </location>
</feature>
<organism evidence="5 6">
    <name type="scientific">Rhodocollybia butyracea</name>
    <dbReference type="NCBI Taxonomy" id="206335"/>
    <lineage>
        <taxon>Eukaryota</taxon>
        <taxon>Fungi</taxon>
        <taxon>Dikarya</taxon>
        <taxon>Basidiomycota</taxon>
        <taxon>Agaricomycotina</taxon>
        <taxon>Agaricomycetes</taxon>
        <taxon>Agaricomycetidae</taxon>
        <taxon>Agaricales</taxon>
        <taxon>Marasmiineae</taxon>
        <taxon>Omphalotaceae</taxon>
        <taxon>Rhodocollybia</taxon>
    </lineage>
</organism>
<feature type="region of interest" description="Disordered" evidence="2">
    <location>
        <begin position="588"/>
        <end position="617"/>
    </location>
</feature>
<comment type="caution">
    <text evidence="5">The sequence shown here is derived from an EMBL/GenBank/DDBJ whole genome shotgun (WGS) entry which is preliminary data.</text>
</comment>
<dbReference type="SUPFAM" id="SSF48371">
    <property type="entry name" value="ARM repeat"/>
    <property type="match status" value="1"/>
</dbReference>
<name>A0A9P5UD52_9AGAR</name>
<sequence>MSAENELATTLRAGSCLIDSLSTPQTQLKSALLQRLQNYYSDINYPSTIDGSATLENVQLRTADEALVVVEKVQRIIDADAPDNAAPLLGTRDLSQLRTLLSITFRWGLDPLLSHVITSWPSTSTSAVAGTKIIDLTSTPDDYRHLTDLVSRHMSLIFPEGIHGNMSNTLITQSILQRHLPEILRPAIAVGWLPKSLSINSMAPLDDARPLVMRLMAMLPPAEAIVALGSVMSLTKSVVHVRRTCGYLMSKQLLRPEGVKGLCAAVFGDGENIDDVQLEKLQHVARVLSTAPAGVKPEDYFSMIMPRIINLLQESQYPAYRRAAAFALSQMLTVDGGATSQVMISMLHGPILQDTPDTESMSVGIALNTLTTLITNSDPSPMLISTLLSPIVASLYGLLFHLDSIRISDPELKETVRGLLVTWFRIVSASEAMNALWHIFDEEAGQWQTNLEGHVRRVSDPQSPNKLSLFTPEELKRTDKSGELDPGENILDLYPEPRHLTTFLKSTNRDDIQSLFFVRLLEGYQENRKSDANPIRTLLYLQLIMQMQTEMSDKSKSGGLFSKPIQILTFIKQALETATVSQPRRVLPKSKPMTTGIRPVSDVDSDDDLSDSESFTADDEMKETTVTLLLSVLEANETLSARTEPILNEVFELLEPLVNNSPSAVRAVAREARMVMTARVASGDDITRKTSDTGEEDPRDIYQRALKLLQDPILPVRAHGLLLLRQLVSSDSPDSEKLDPALIPAIQEIFLQSIQDDDSYIFLNAVQGLAALVEKHDRSVLKSLVYNYTKELGGLEAGNMTQQDVDTRIRLGEALSLVIGRCGEALGATRDVIIPPLLRVVRSQTAPTTLRTSSLSILADCQKTYPLAVLPYFVDLVEGMVDLLQVETTSTSTNDSSREKTAELQMDDHPTSTNSKFPPLRRAALHFLSILIRGLTAEIYESSQKLPPLSPELSKRMRITLGYISGTDDDMLVRVMAREASEELAGLELARLGI</sequence>
<feature type="domain" description="RNA polymerase II assembly factor Rtp1 C-terminal" evidence="3">
    <location>
        <begin position="702"/>
        <end position="825"/>
    </location>
</feature>
<dbReference type="InterPro" id="IPR057407">
    <property type="entry name" value="HEAT_TANGO6"/>
</dbReference>
<feature type="region of interest" description="Disordered" evidence="2">
    <location>
        <begin position="888"/>
        <end position="915"/>
    </location>
</feature>
<dbReference type="InterPro" id="IPR019451">
    <property type="entry name" value="Rtp1_C1"/>
</dbReference>
<evidence type="ECO:0000256" key="1">
    <source>
        <dbReference type="ARBA" id="ARBA00005724"/>
    </source>
</evidence>
<reference evidence="5" key="1">
    <citation type="submission" date="2020-11" db="EMBL/GenBank/DDBJ databases">
        <authorList>
            <consortium name="DOE Joint Genome Institute"/>
            <person name="Ahrendt S."/>
            <person name="Riley R."/>
            <person name="Andreopoulos W."/>
            <person name="Labutti K."/>
            <person name="Pangilinan J."/>
            <person name="Ruiz-Duenas F.J."/>
            <person name="Barrasa J.M."/>
            <person name="Sanchez-Garcia M."/>
            <person name="Camarero S."/>
            <person name="Miyauchi S."/>
            <person name="Serrano A."/>
            <person name="Linde D."/>
            <person name="Babiker R."/>
            <person name="Drula E."/>
            <person name="Ayuso-Fernandez I."/>
            <person name="Pacheco R."/>
            <person name="Padilla G."/>
            <person name="Ferreira P."/>
            <person name="Barriuso J."/>
            <person name="Kellner H."/>
            <person name="Castanera R."/>
            <person name="Alfaro M."/>
            <person name="Ramirez L."/>
            <person name="Pisabarro A.G."/>
            <person name="Kuo A."/>
            <person name="Tritt A."/>
            <person name="Lipzen A."/>
            <person name="He G."/>
            <person name="Yan M."/>
            <person name="Ng V."/>
            <person name="Cullen D."/>
            <person name="Martin F."/>
            <person name="Rosso M.-N."/>
            <person name="Henrissat B."/>
            <person name="Hibbett D."/>
            <person name="Martinez A.T."/>
            <person name="Grigoriev I.V."/>
        </authorList>
    </citation>
    <scope>NUCLEOTIDE SEQUENCE</scope>
    <source>
        <strain evidence="5">AH 40177</strain>
    </source>
</reference>
<dbReference type="Pfam" id="PF10363">
    <property type="entry name" value="RTP1_C1"/>
    <property type="match status" value="1"/>
</dbReference>
<proteinExistence type="inferred from homology"/>
<evidence type="ECO:0000256" key="2">
    <source>
        <dbReference type="SAM" id="MobiDB-lite"/>
    </source>
</evidence>
<dbReference type="InterPro" id="IPR011989">
    <property type="entry name" value="ARM-like"/>
</dbReference>
<protein>
    <submittedName>
        <fullName evidence="5">Armadillo-type protein</fullName>
    </submittedName>
</protein>
<dbReference type="InterPro" id="IPR016024">
    <property type="entry name" value="ARM-type_fold"/>
</dbReference>
<feature type="domain" description="TANGO6 HEAT repeat" evidence="4">
    <location>
        <begin position="253"/>
        <end position="444"/>
    </location>
</feature>
<comment type="similarity">
    <text evidence="1">Belongs to the Tango6 family.</text>
</comment>